<dbReference type="Proteomes" id="UP000019486">
    <property type="component" value="Unassembled WGS sequence"/>
</dbReference>
<sequence length="323" mass="33817">MAVDVTGQHDGQVGAGWLEAKAARIAFPPGEPSFTTLFPIVGGWAKSITGTFGLDGRYEWGEGAGPGRASVMAEDAAVDTGGFTARGINAVVAADRLSPLRLPPGQIVSIGLMDVGLPLTDAVIDFGVVGDKLSIARAEWRWAGGLVRTHPFETRLTDQARTIELEAEGVDLRQLLSVAGVDGLEATGSLRGRLPVHLGSGGAVTIDGGKLETTGPGTLRYNPDEPPSFLSGDPGSGTDMLLKALTDFHYEALDLTVNGTAGGEMAISFAIRGSNPGFYDGYPVALNLNVGGALDTILRRGISTYNIPDAVRDRIMDFQAQRK</sequence>
<accession>W9GXT3</accession>
<evidence type="ECO:0000313" key="1">
    <source>
        <dbReference type="EMBL" id="EWY38725.1"/>
    </source>
</evidence>
<dbReference type="AlphaFoldDB" id="W9GXT3"/>
<dbReference type="Pfam" id="PF11739">
    <property type="entry name" value="YdbH-like"/>
    <property type="match status" value="1"/>
</dbReference>
<evidence type="ECO:0000313" key="2">
    <source>
        <dbReference type="Proteomes" id="UP000019486"/>
    </source>
</evidence>
<dbReference type="EMBL" id="AVFL01000016">
    <property type="protein sequence ID" value="EWY38725.1"/>
    <property type="molecule type" value="Genomic_DNA"/>
</dbReference>
<gene>
    <name evidence="1" type="ORF">N825_11145</name>
</gene>
<proteinExistence type="predicted"/>
<protein>
    <submittedName>
        <fullName evidence="1">Uncharacterized protein</fullName>
    </submittedName>
</protein>
<organism evidence="1 2">
    <name type="scientific">Skermanella stibiiresistens SB22</name>
    <dbReference type="NCBI Taxonomy" id="1385369"/>
    <lineage>
        <taxon>Bacteria</taxon>
        <taxon>Pseudomonadati</taxon>
        <taxon>Pseudomonadota</taxon>
        <taxon>Alphaproteobacteria</taxon>
        <taxon>Rhodospirillales</taxon>
        <taxon>Azospirillaceae</taxon>
        <taxon>Skermanella</taxon>
    </lineage>
</organism>
<name>W9GXT3_9PROT</name>
<reference evidence="1 2" key="1">
    <citation type="submission" date="2013-08" db="EMBL/GenBank/DDBJ databases">
        <title>The genome sequence of Skermanella stibiiresistens.</title>
        <authorList>
            <person name="Zhu W."/>
            <person name="Wang G."/>
        </authorList>
    </citation>
    <scope>NUCLEOTIDE SEQUENCE [LARGE SCALE GENOMIC DNA]</scope>
    <source>
        <strain evidence="1 2">SB22</strain>
    </source>
</reference>
<dbReference type="InterPro" id="IPR021730">
    <property type="entry name" value="YdbH"/>
</dbReference>
<keyword evidence="2" id="KW-1185">Reference proteome</keyword>
<dbReference type="STRING" id="1385369.N825_11145"/>
<dbReference type="PATRIC" id="fig|1385369.3.peg.4202"/>
<comment type="caution">
    <text evidence="1">The sequence shown here is derived from an EMBL/GenBank/DDBJ whole genome shotgun (WGS) entry which is preliminary data.</text>
</comment>